<evidence type="ECO:0000313" key="2">
    <source>
        <dbReference type="EMBL" id="PNV67629.1"/>
    </source>
</evidence>
<sequence>MRRLAWRRQAADGQSTVEFALVTAALLVVVLVSALLWRQLEEGLFVEHALSSASHHVESAAPGTIADVFLY</sequence>
<comment type="caution">
    <text evidence="2">The sequence shown here is derived from an EMBL/GenBank/DDBJ whole genome shotgun (WGS) entry which is preliminary data.</text>
</comment>
<dbReference type="EMBL" id="PPEK01000007">
    <property type="protein sequence ID" value="PNV67629.1"/>
    <property type="molecule type" value="Genomic_DNA"/>
</dbReference>
<name>A0A2K2UBG9_9ACTN</name>
<protein>
    <submittedName>
        <fullName evidence="2">Uncharacterized protein</fullName>
    </submittedName>
</protein>
<keyword evidence="1" id="KW-0472">Membrane</keyword>
<proteinExistence type="predicted"/>
<dbReference type="AlphaFoldDB" id="A0A2K2UBG9"/>
<keyword evidence="1" id="KW-1133">Transmembrane helix</keyword>
<accession>A0A2K2UBG9</accession>
<gene>
    <name evidence="2" type="ORF">C2L71_06875</name>
</gene>
<reference evidence="3" key="1">
    <citation type="submission" date="2018-01" db="EMBL/GenBank/DDBJ databases">
        <title>Rubneribacter badeniensis gen. nov., sp. nov., and Colonibacter rubneri, gen. nov., sp. nov., WGS of new members of the Eggerthellaceae.</title>
        <authorList>
            <person name="Danylec N."/>
            <person name="Stoll D.A."/>
            <person name="Doetsch A."/>
            <person name="Kulling S.E."/>
            <person name="Huch M."/>
        </authorList>
    </citation>
    <scope>NUCLEOTIDE SEQUENCE [LARGE SCALE GENOMIC DNA]</scope>
    <source>
        <strain evidence="3">ResAG-96</strain>
    </source>
</reference>
<keyword evidence="1" id="KW-0812">Transmembrane</keyword>
<dbReference type="OrthoDB" id="3177565at2"/>
<evidence type="ECO:0000256" key="1">
    <source>
        <dbReference type="SAM" id="Phobius"/>
    </source>
</evidence>
<organism evidence="2 3">
    <name type="scientific">Enteroscipio rubneri</name>
    <dbReference type="NCBI Taxonomy" id="2070686"/>
    <lineage>
        <taxon>Bacteria</taxon>
        <taxon>Bacillati</taxon>
        <taxon>Actinomycetota</taxon>
        <taxon>Coriobacteriia</taxon>
        <taxon>Eggerthellales</taxon>
        <taxon>Eggerthellaceae</taxon>
        <taxon>Enteroscipio</taxon>
    </lineage>
</organism>
<dbReference type="Proteomes" id="UP000236197">
    <property type="component" value="Unassembled WGS sequence"/>
</dbReference>
<keyword evidence="3" id="KW-1185">Reference proteome</keyword>
<evidence type="ECO:0000313" key="3">
    <source>
        <dbReference type="Proteomes" id="UP000236197"/>
    </source>
</evidence>
<feature type="transmembrane region" description="Helical" evidence="1">
    <location>
        <begin position="20"/>
        <end position="37"/>
    </location>
</feature>